<reference evidence="1 2" key="1">
    <citation type="journal article" date="2024" name="Nat. Commun.">
        <title>Phylogenomics reveals the evolutionary origins of lichenization in chlorophyte algae.</title>
        <authorList>
            <person name="Puginier C."/>
            <person name="Libourel C."/>
            <person name="Otte J."/>
            <person name="Skaloud P."/>
            <person name="Haon M."/>
            <person name="Grisel S."/>
            <person name="Petersen M."/>
            <person name="Berrin J.G."/>
            <person name="Delaux P.M."/>
            <person name="Dal Grande F."/>
            <person name="Keller J."/>
        </authorList>
    </citation>
    <scope>NUCLEOTIDE SEQUENCE [LARGE SCALE GENOMIC DNA]</scope>
    <source>
        <strain evidence="1 2">SAG 2043</strain>
    </source>
</reference>
<proteinExistence type="predicted"/>
<dbReference type="EMBL" id="JALJOR010000004">
    <property type="protein sequence ID" value="KAK9818186.1"/>
    <property type="molecule type" value="Genomic_DNA"/>
</dbReference>
<protein>
    <recommendedName>
        <fullName evidence="3">SnoaL-like domain-containing protein</fullName>
    </recommendedName>
</protein>
<dbReference type="Proteomes" id="UP001489004">
    <property type="component" value="Unassembled WGS sequence"/>
</dbReference>
<evidence type="ECO:0000313" key="1">
    <source>
        <dbReference type="EMBL" id="KAK9818186.1"/>
    </source>
</evidence>
<gene>
    <name evidence="1" type="ORF">WJX72_008471</name>
</gene>
<organism evidence="1 2">
    <name type="scientific">[Myrmecia] bisecta</name>
    <dbReference type="NCBI Taxonomy" id="41462"/>
    <lineage>
        <taxon>Eukaryota</taxon>
        <taxon>Viridiplantae</taxon>
        <taxon>Chlorophyta</taxon>
        <taxon>core chlorophytes</taxon>
        <taxon>Trebouxiophyceae</taxon>
        <taxon>Trebouxiales</taxon>
        <taxon>Trebouxiaceae</taxon>
        <taxon>Myrmecia</taxon>
    </lineage>
</organism>
<evidence type="ECO:0008006" key="3">
    <source>
        <dbReference type="Google" id="ProtNLM"/>
    </source>
</evidence>
<name>A0AAW1PWT3_9CHLO</name>
<keyword evidence="2" id="KW-1185">Reference proteome</keyword>
<evidence type="ECO:0000313" key="2">
    <source>
        <dbReference type="Proteomes" id="UP001489004"/>
    </source>
</evidence>
<comment type="caution">
    <text evidence="1">The sequence shown here is derived from an EMBL/GenBank/DDBJ whole genome shotgun (WGS) entry which is preliminary data.</text>
</comment>
<sequence length="203" mass="22404">MSAAPLSIGQVNGHTSTAQAASIPGNLPAPLAKVVEQACRVYCVRDLAEQAAIFNSVYAPEVEFQDNIAHSKGLHGMRMQFFSLIRLFDSVSVQPHSATLKDMPGAKIVEVEVPTTQTYGFARTGFMTKRLLPEKIVLDTTMTLTVDKETNQIVKHTDFWKDKFLPPRFVRRINAMNSNGFMSLLGWGRKVDKAAKQAPSTAH</sequence>
<dbReference type="AlphaFoldDB" id="A0AAW1PWT3"/>
<accession>A0AAW1PWT3</accession>